<organism evidence="1 2">
    <name type="scientific">Thermanaeromonas toyohensis ToBE</name>
    <dbReference type="NCBI Taxonomy" id="698762"/>
    <lineage>
        <taxon>Bacteria</taxon>
        <taxon>Bacillati</taxon>
        <taxon>Bacillota</taxon>
        <taxon>Clostridia</taxon>
        <taxon>Neomoorellales</taxon>
        <taxon>Neomoorellaceae</taxon>
        <taxon>Thermanaeromonas</taxon>
    </lineage>
</organism>
<proteinExistence type="predicted"/>
<sequence>MVDTSAIYALIDRSDTDATTFAVMERLKLKWLAVL</sequence>
<dbReference type="AlphaFoldDB" id="A0A1W1VYH7"/>
<gene>
    <name evidence="1" type="ORF">SAMN00808754_2332</name>
</gene>
<dbReference type="Proteomes" id="UP000192569">
    <property type="component" value="Chromosome I"/>
</dbReference>
<dbReference type="EMBL" id="LT838272">
    <property type="protein sequence ID" value="SMB98442.1"/>
    <property type="molecule type" value="Genomic_DNA"/>
</dbReference>
<name>A0A1W1VYH7_9FIRM</name>
<evidence type="ECO:0000313" key="2">
    <source>
        <dbReference type="Proteomes" id="UP000192569"/>
    </source>
</evidence>
<keyword evidence="2" id="KW-1185">Reference proteome</keyword>
<evidence type="ECO:0000313" key="1">
    <source>
        <dbReference type="EMBL" id="SMB98442.1"/>
    </source>
</evidence>
<evidence type="ECO:0008006" key="3">
    <source>
        <dbReference type="Google" id="ProtNLM"/>
    </source>
</evidence>
<reference evidence="1 2" key="1">
    <citation type="submission" date="2017-04" db="EMBL/GenBank/DDBJ databases">
        <authorList>
            <person name="Afonso C.L."/>
            <person name="Miller P.J."/>
            <person name="Scott M.A."/>
            <person name="Spackman E."/>
            <person name="Goraichik I."/>
            <person name="Dimitrov K.M."/>
            <person name="Suarez D.L."/>
            <person name="Swayne D.E."/>
        </authorList>
    </citation>
    <scope>NUCLEOTIDE SEQUENCE [LARGE SCALE GENOMIC DNA]</scope>
    <source>
        <strain evidence="1 2">ToBE</strain>
    </source>
</reference>
<accession>A0A1W1VYH7</accession>
<protein>
    <recommendedName>
        <fullName evidence="3">PIN domain-containing protein</fullName>
    </recommendedName>
</protein>